<evidence type="ECO:0000313" key="2">
    <source>
        <dbReference type="Proteomes" id="UP000181962"/>
    </source>
</evidence>
<gene>
    <name evidence="1" type="ORF">BKD09_40665</name>
</gene>
<dbReference type="GO" id="GO:0043565">
    <property type="term" value="F:sequence-specific DNA binding"/>
    <property type="evidence" value="ECO:0007669"/>
    <property type="project" value="InterPro"/>
</dbReference>
<dbReference type="GO" id="GO:0006313">
    <property type="term" value="P:DNA transposition"/>
    <property type="evidence" value="ECO:0007669"/>
    <property type="project" value="InterPro"/>
</dbReference>
<dbReference type="AlphaFoldDB" id="A0A1L3FMZ6"/>
<dbReference type="PANTHER" id="PTHR37936">
    <property type="entry name" value="TRANSPOSASE INSC FOR INSERTION ELEMENT IS2A-RELATED"/>
    <property type="match status" value="1"/>
</dbReference>
<protein>
    <submittedName>
        <fullName evidence="1">Transposase</fullName>
    </submittedName>
</protein>
<dbReference type="InterPro" id="IPR002514">
    <property type="entry name" value="Transposase_8"/>
</dbReference>
<dbReference type="SUPFAM" id="SSF48295">
    <property type="entry name" value="TrpR-like"/>
    <property type="match status" value="1"/>
</dbReference>
<organism evidence="1 2">
    <name type="scientific">Bradyrhizobium japonicum</name>
    <dbReference type="NCBI Taxonomy" id="375"/>
    <lineage>
        <taxon>Bacteria</taxon>
        <taxon>Pseudomonadati</taxon>
        <taxon>Pseudomonadota</taxon>
        <taxon>Alphaproteobacteria</taxon>
        <taxon>Hyphomicrobiales</taxon>
        <taxon>Nitrobacteraceae</taxon>
        <taxon>Bradyrhizobium</taxon>
    </lineage>
</organism>
<accession>A0A1L3FMZ6</accession>
<dbReference type="NCBIfam" id="NF047595">
    <property type="entry name" value="IS66_ISRel24_TnpA"/>
    <property type="match status" value="1"/>
</dbReference>
<reference evidence="1 2" key="1">
    <citation type="submission" date="2016-11" db="EMBL/GenBank/DDBJ databases">
        <title>Complete Genome Sequence of Bradyrhizobium sp. strain J5, an isolated from soybean nodule in Hokkaido.</title>
        <authorList>
            <person name="Kanehara K."/>
        </authorList>
    </citation>
    <scope>NUCLEOTIDE SEQUENCE [LARGE SCALE GENOMIC DNA]</scope>
    <source>
        <strain evidence="1 2">J5</strain>
    </source>
</reference>
<proteinExistence type="predicted"/>
<dbReference type="PANTHER" id="PTHR37936:SF3">
    <property type="entry name" value="TRANSPOSASE INSC FOR INSERTION ELEMENT IS2A-RELATED"/>
    <property type="match status" value="1"/>
</dbReference>
<dbReference type="OrthoDB" id="7476756at2"/>
<sequence length="137" mass="14709">MVDHIVDAAEPRGRVDIQVGAGRRRRWSAVVKGRIVAESYAPGTVVSEVARRHDLSPQHLFAWRKAARAGLLSLPAEDAPLFVPVVSELRPAGMCVEAATRNGITISIEIGDAVVRAAAGVDPAWLRDVLRAVRATT</sequence>
<dbReference type="Pfam" id="PF01527">
    <property type="entry name" value="HTH_Tnp_1"/>
    <property type="match status" value="1"/>
</dbReference>
<name>A0A1L3FMZ6_BRAJP</name>
<dbReference type="InterPro" id="IPR010921">
    <property type="entry name" value="Trp_repressor/repl_initiator"/>
</dbReference>
<dbReference type="EMBL" id="CP017637">
    <property type="protein sequence ID" value="APG14684.1"/>
    <property type="molecule type" value="Genomic_DNA"/>
</dbReference>
<evidence type="ECO:0000313" key="1">
    <source>
        <dbReference type="EMBL" id="APG14684.1"/>
    </source>
</evidence>
<dbReference type="KEGG" id="bjp:RN69_37445"/>
<dbReference type="GO" id="GO:0004803">
    <property type="term" value="F:transposase activity"/>
    <property type="evidence" value="ECO:0007669"/>
    <property type="project" value="InterPro"/>
</dbReference>
<dbReference type="Proteomes" id="UP000181962">
    <property type="component" value="Chromosome"/>
</dbReference>